<dbReference type="SUPFAM" id="SSF55200">
    <property type="entry name" value="Translation initiation factor IF3, C-terminal domain"/>
    <property type="match status" value="1"/>
</dbReference>
<evidence type="ECO:0000256" key="2">
    <source>
        <dbReference type="ARBA" id="ARBA00022540"/>
    </source>
</evidence>
<evidence type="ECO:0000313" key="7">
    <source>
        <dbReference type="Proteomes" id="UP000789342"/>
    </source>
</evidence>
<dbReference type="GO" id="GO:0005739">
    <property type="term" value="C:mitochondrion"/>
    <property type="evidence" value="ECO:0007669"/>
    <property type="project" value="TreeGrafter"/>
</dbReference>
<evidence type="ECO:0000256" key="3">
    <source>
        <dbReference type="ARBA" id="ARBA00022917"/>
    </source>
</evidence>
<dbReference type="EMBL" id="CAJVPV010009775">
    <property type="protein sequence ID" value="CAG8645148.1"/>
    <property type="molecule type" value="Genomic_DNA"/>
</dbReference>
<keyword evidence="7" id="KW-1185">Reference proteome</keyword>
<dbReference type="SUPFAM" id="SSF54364">
    <property type="entry name" value="Translation initiation factor IF3, N-terminal domain"/>
    <property type="match status" value="1"/>
</dbReference>
<dbReference type="GO" id="GO:0070124">
    <property type="term" value="P:mitochondrial translational initiation"/>
    <property type="evidence" value="ECO:0007669"/>
    <property type="project" value="TreeGrafter"/>
</dbReference>
<keyword evidence="2" id="KW-0396">Initiation factor</keyword>
<dbReference type="GO" id="GO:0032790">
    <property type="term" value="P:ribosome disassembly"/>
    <property type="evidence" value="ECO:0007669"/>
    <property type="project" value="TreeGrafter"/>
</dbReference>
<dbReference type="Pfam" id="PF00707">
    <property type="entry name" value="IF3_C"/>
    <property type="match status" value="1"/>
</dbReference>
<keyword evidence="3" id="KW-0648">Protein biosynthesis</keyword>
<evidence type="ECO:0000259" key="4">
    <source>
        <dbReference type="Pfam" id="PF00707"/>
    </source>
</evidence>
<evidence type="ECO:0000313" key="6">
    <source>
        <dbReference type="EMBL" id="CAG8645148.1"/>
    </source>
</evidence>
<comment type="similarity">
    <text evidence="1">Belongs to the IF-3 family.</text>
</comment>
<dbReference type="Gene3D" id="3.30.110.10">
    <property type="entry name" value="Translation initiation factor 3 (IF-3), C-terminal domain"/>
    <property type="match status" value="1"/>
</dbReference>
<sequence>HRKLSSITSFNGVWKNITQPNLNFNVTIQSRFFATSLPRSFSPSSVNFDIPFTHDEDINHAYIKFVNLEGMLEGIRPLKEVLKSFDRNEYWLVEVDSHSNPPVCKLLSKRTYFKKRKELKSKPNIPKPNTKELQIHWKVEEHDLNHMIKRTKGWLMKGYNVSITISYKGLQKKKWEQNKSILDKIYNELKQCPGDMKEPRWLGTTVFIDIMGDRSTKRVEEEETLKRRDKERDRDFY</sequence>
<dbReference type="Gene3D" id="3.10.20.80">
    <property type="entry name" value="Translation initiation factor 3 (IF-3), N-terminal domain"/>
    <property type="match status" value="1"/>
</dbReference>
<evidence type="ECO:0000256" key="1">
    <source>
        <dbReference type="ARBA" id="ARBA00005439"/>
    </source>
</evidence>
<dbReference type="PANTHER" id="PTHR10938">
    <property type="entry name" value="TRANSLATION INITIATION FACTOR IF-3"/>
    <property type="match status" value="1"/>
</dbReference>
<name>A0A9N9DNN2_9GLOM</name>
<dbReference type="Proteomes" id="UP000789342">
    <property type="component" value="Unassembled WGS sequence"/>
</dbReference>
<dbReference type="PANTHER" id="PTHR10938:SF0">
    <property type="entry name" value="TRANSLATION INITIATION FACTOR IF-3, MITOCHONDRIAL"/>
    <property type="match status" value="1"/>
</dbReference>
<protein>
    <submittedName>
        <fullName evidence="6">2563_t:CDS:1</fullName>
    </submittedName>
</protein>
<organism evidence="6 7">
    <name type="scientific">Acaulospora morrowiae</name>
    <dbReference type="NCBI Taxonomy" id="94023"/>
    <lineage>
        <taxon>Eukaryota</taxon>
        <taxon>Fungi</taxon>
        <taxon>Fungi incertae sedis</taxon>
        <taxon>Mucoromycota</taxon>
        <taxon>Glomeromycotina</taxon>
        <taxon>Glomeromycetes</taxon>
        <taxon>Diversisporales</taxon>
        <taxon>Acaulosporaceae</taxon>
        <taxon>Acaulospora</taxon>
    </lineage>
</organism>
<evidence type="ECO:0000259" key="5">
    <source>
        <dbReference type="Pfam" id="PF05198"/>
    </source>
</evidence>
<dbReference type="NCBIfam" id="TIGR00168">
    <property type="entry name" value="infC"/>
    <property type="match status" value="1"/>
</dbReference>
<dbReference type="OrthoDB" id="21573at2759"/>
<dbReference type="InterPro" id="IPR036787">
    <property type="entry name" value="T_IF-3_N_sf"/>
</dbReference>
<reference evidence="6" key="1">
    <citation type="submission" date="2021-06" db="EMBL/GenBank/DDBJ databases">
        <authorList>
            <person name="Kallberg Y."/>
            <person name="Tangrot J."/>
            <person name="Rosling A."/>
        </authorList>
    </citation>
    <scope>NUCLEOTIDE SEQUENCE</scope>
    <source>
        <strain evidence="6">CL551</strain>
    </source>
</reference>
<proteinExistence type="inferred from homology"/>
<dbReference type="GO" id="GO:0003743">
    <property type="term" value="F:translation initiation factor activity"/>
    <property type="evidence" value="ECO:0007669"/>
    <property type="project" value="UniProtKB-KW"/>
</dbReference>
<dbReference type="InterPro" id="IPR001288">
    <property type="entry name" value="Translation_initiation_fac_3"/>
</dbReference>
<dbReference type="Pfam" id="PF05198">
    <property type="entry name" value="IF3_N"/>
    <property type="match status" value="1"/>
</dbReference>
<feature type="domain" description="Translation initiation factor 3 N-terminal" evidence="5">
    <location>
        <begin position="56"/>
        <end position="119"/>
    </location>
</feature>
<dbReference type="InterPro" id="IPR019815">
    <property type="entry name" value="Translation_initiation_fac_3_C"/>
</dbReference>
<dbReference type="InterPro" id="IPR019814">
    <property type="entry name" value="Translation_initiation_fac_3_N"/>
</dbReference>
<dbReference type="AlphaFoldDB" id="A0A9N9DNN2"/>
<gene>
    <name evidence="6" type="ORF">AMORRO_LOCUS9700</name>
</gene>
<comment type="caution">
    <text evidence="6">The sequence shown here is derived from an EMBL/GenBank/DDBJ whole genome shotgun (WGS) entry which is preliminary data.</text>
</comment>
<feature type="non-terminal residue" evidence="6">
    <location>
        <position position="1"/>
    </location>
</feature>
<dbReference type="GO" id="GO:0043022">
    <property type="term" value="F:ribosome binding"/>
    <property type="evidence" value="ECO:0007669"/>
    <property type="project" value="TreeGrafter"/>
</dbReference>
<accession>A0A9N9DNN2</accession>
<feature type="domain" description="Translation initiation factor 3 C-terminal" evidence="4">
    <location>
        <begin position="129"/>
        <end position="205"/>
    </location>
</feature>
<dbReference type="InterPro" id="IPR036788">
    <property type="entry name" value="T_IF-3_C_sf"/>
</dbReference>